<dbReference type="EMBL" id="JACGWO010000008">
    <property type="protein sequence ID" value="KAK4420507.1"/>
    <property type="molecule type" value="Genomic_DNA"/>
</dbReference>
<protein>
    <submittedName>
        <fullName evidence="2">Uncharacterized protein</fullName>
    </submittedName>
</protein>
<evidence type="ECO:0000313" key="3">
    <source>
        <dbReference type="Proteomes" id="UP001293254"/>
    </source>
</evidence>
<name>A0AAE1XZJ7_9LAMI</name>
<comment type="caution">
    <text evidence="2">The sequence shown here is derived from an EMBL/GenBank/DDBJ whole genome shotgun (WGS) entry which is preliminary data.</text>
</comment>
<feature type="compositionally biased region" description="Polar residues" evidence="1">
    <location>
        <begin position="42"/>
        <end position="55"/>
    </location>
</feature>
<dbReference type="Proteomes" id="UP001293254">
    <property type="component" value="Unassembled WGS sequence"/>
</dbReference>
<proteinExistence type="predicted"/>
<reference evidence="2" key="1">
    <citation type="submission" date="2020-06" db="EMBL/GenBank/DDBJ databases">
        <authorList>
            <person name="Li T."/>
            <person name="Hu X."/>
            <person name="Zhang T."/>
            <person name="Song X."/>
            <person name="Zhang H."/>
            <person name="Dai N."/>
            <person name="Sheng W."/>
            <person name="Hou X."/>
            <person name="Wei L."/>
        </authorList>
    </citation>
    <scope>NUCLEOTIDE SEQUENCE</scope>
    <source>
        <strain evidence="2">3651</strain>
        <tissue evidence="2">Leaf</tissue>
    </source>
</reference>
<evidence type="ECO:0000313" key="2">
    <source>
        <dbReference type="EMBL" id="KAK4420507.1"/>
    </source>
</evidence>
<organism evidence="2 3">
    <name type="scientific">Sesamum alatum</name>
    <dbReference type="NCBI Taxonomy" id="300844"/>
    <lineage>
        <taxon>Eukaryota</taxon>
        <taxon>Viridiplantae</taxon>
        <taxon>Streptophyta</taxon>
        <taxon>Embryophyta</taxon>
        <taxon>Tracheophyta</taxon>
        <taxon>Spermatophyta</taxon>
        <taxon>Magnoliopsida</taxon>
        <taxon>eudicotyledons</taxon>
        <taxon>Gunneridae</taxon>
        <taxon>Pentapetalae</taxon>
        <taxon>asterids</taxon>
        <taxon>lamiids</taxon>
        <taxon>Lamiales</taxon>
        <taxon>Pedaliaceae</taxon>
        <taxon>Sesamum</taxon>
    </lineage>
</organism>
<dbReference type="AlphaFoldDB" id="A0AAE1XZJ7"/>
<sequence>MQEAEAVAAAADDEYESVVEISSLCTPANVLDAQCFSSSSSENNQTISEITSESGNGDFRGLKRRKTSDFAAEVETSCYMGSVFREFGRHALSESAAIADQNE</sequence>
<evidence type="ECO:0000256" key="1">
    <source>
        <dbReference type="SAM" id="MobiDB-lite"/>
    </source>
</evidence>
<accession>A0AAE1XZJ7</accession>
<keyword evidence="3" id="KW-1185">Reference proteome</keyword>
<feature type="region of interest" description="Disordered" evidence="1">
    <location>
        <begin position="39"/>
        <end position="59"/>
    </location>
</feature>
<gene>
    <name evidence="2" type="ORF">Salat_2001100</name>
</gene>
<reference evidence="2" key="2">
    <citation type="journal article" date="2024" name="Plant">
        <title>Genomic evolution and insights into agronomic trait innovations of Sesamum species.</title>
        <authorList>
            <person name="Miao H."/>
            <person name="Wang L."/>
            <person name="Qu L."/>
            <person name="Liu H."/>
            <person name="Sun Y."/>
            <person name="Le M."/>
            <person name="Wang Q."/>
            <person name="Wei S."/>
            <person name="Zheng Y."/>
            <person name="Lin W."/>
            <person name="Duan Y."/>
            <person name="Cao H."/>
            <person name="Xiong S."/>
            <person name="Wang X."/>
            <person name="Wei L."/>
            <person name="Li C."/>
            <person name="Ma Q."/>
            <person name="Ju M."/>
            <person name="Zhao R."/>
            <person name="Li G."/>
            <person name="Mu C."/>
            <person name="Tian Q."/>
            <person name="Mei H."/>
            <person name="Zhang T."/>
            <person name="Gao T."/>
            <person name="Zhang H."/>
        </authorList>
    </citation>
    <scope>NUCLEOTIDE SEQUENCE</scope>
    <source>
        <strain evidence="2">3651</strain>
    </source>
</reference>